<name>A0A381L7Q8_BLUGR</name>
<dbReference type="OrthoDB" id="2141050at2759"/>
<reference evidence="2" key="1">
    <citation type="submission" date="2018-07" db="EMBL/GenBank/DDBJ databases">
        <authorList>
            <person name="Quirk P.G."/>
            <person name="Krulwich T.A."/>
        </authorList>
    </citation>
    <scope>NUCLEOTIDE SEQUENCE</scope>
    <source>
        <strain evidence="2">96224</strain>
    </source>
</reference>
<gene>
    <name evidence="2" type="ORF">BGT96224V2_LOCUS3068</name>
</gene>
<dbReference type="PANTHER" id="PTHR39218:SF1">
    <property type="entry name" value="OXIDOREDUCTASE 14 KDA SUBUNIT, PUTATIVE (AFU_ORTHOLOGUE AFUA_1G12110)-RELATED"/>
    <property type="match status" value="1"/>
</dbReference>
<proteinExistence type="predicted"/>
<keyword evidence="1" id="KW-1133">Transmembrane helix</keyword>
<keyword evidence="1" id="KW-0472">Membrane</keyword>
<organism evidence="2">
    <name type="scientific">Blumeria graminis f. sp. tritici 96224</name>
    <dbReference type="NCBI Taxonomy" id="1268274"/>
    <lineage>
        <taxon>Eukaryota</taxon>
        <taxon>Fungi</taxon>
        <taxon>Dikarya</taxon>
        <taxon>Ascomycota</taxon>
        <taxon>Pezizomycotina</taxon>
        <taxon>Leotiomycetes</taxon>
        <taxon>Erysiphales</taxon>
        <taxon>Erysiphaceae</taxon>
        <taxon>Blumeria</taxon>
    </lineage>
</organism>
<evidence type="ECO:0000256" key="1">
    <source>
        <dbReference type="SAM" id="Phobius"/>
    </source>
</evidence>
<protein>
    <submittedName>
        <fullName evidence="2">Bgt-3957</fullName>
    </submittedName>
</protein>
<sequence>MVHNAIFWGGFGIAVRLWQLGIEMRPFHDLRSLWAYPIFGGVGASFGWWIESVGVKQKALLADRKRQLLEKRARRDAKIKAQIDESTV</sequence>
<feature type="transmembrane region" description="Helical" evidence="1">
    <location>
        <begin position="33"/>
        <end position="50"/>
    </location>
</feature>
<dbReference type="AlphaFoldDB" id="A0A381L7Q8"/>
<keyword evidence="1" id="KW-0812">Transmembrane</keyword>
<dbReference type="EMBL" id="UIGY01000064">
    <property type="protein sequence ID" value="SUZ09925.1"/>
    <property type="molecule type" value="Genomic_DNA"/>
</dbReference>
<dbReference type="PANTHER" id="PTHR39218">
    <property type="entry name" value="OXIDOREDUCTASE 14 KDA SUBUNIT, PUTATIVE (AFU_ORTHOLOGUE AFUA_1G12110)-RELATED"/>
    <property type="match status" value="1"/>
</dbReference>
<accession>A0A381L7Q8</accession>
<evidence type="ECO:0000313" key="2">
    <source>
        <dbReference type="EMBL" id="SUZ09925.1"/>
    </source>
</evidence>